<reference evidence="3 4" key="1">
    <citation type="submission" date="2016-10" db="EMBL/GenBank/DDBJ databases">
        <authorList>
            <person name="de Groot N.N."/>
        </authorList>
    </citation>
    <scope>NUCLEOTIDE SEQUENCE [LARGE SCALE GENOMIC DNA]</scope>
    <source>
        <strain evidence="3 4">CGMCC 1.8891</strain>
    </source>
</reference>
<evidence type="ECO:0000256" key="1">
    <source>
        <dbReference type="SAM" id="Phobius"/>
    </source>
</evidence>
<dbReference type="Proteomes" id="UP001169823">
    <property type="component" value="Unassembled WGS sequence"/>
</dbReference>
<organism evidence="3 4">
    <name type="scientific">Celeribacter halophilus</name>
    <dbReference type="NCBI Taxonomy" id="576117"/>
    <lineage>
        <taxon>Bacteria</taxon>
        <taxon>Pseudomonadati</taxon>
        <taxon>Pseudomonadota</taxon>
        <taxon>Alphaproteobacteria</taxon>
        <taxon>Rhodobacterales</taxon>
        <taxon>Roseobacteraceae</taxon>
        <taxon>Celeribacter</taxon>
    </lineage>
</organism>
<dbReference type="GeneID" id="98666568"/>
<keyword evidence="4" id="KW-1185">Reference proteome</keyword>
<keyword evidence="1" id="KW-0812">Transmembrane</keyword>
<feature type="transmembrane region" description="Helical" evidence="1">
    <location>
        <begin position="34"/>
        <end position="59"/>
    </location>
</feature>
<protein>
    <submittedName>
        <fullName evidence="3">Uncharacterized protein</fullName>
    </submittedName>
</protein>
<dbReference type="STRING" id="576117.SAMN04488138_11714"/>
<gene>
    <name evidence="2" type="ORF">Q4494_07085</name>
    <name evidence="3" type="ORF">SAMN04488138_11714</name>
</gene>
<dbReference type="EMBL" id="JAUOPJ010000005">
    <property type="protein sequence ID" value="MDO6456834.1"/>
    <property type="molecule type" value="Genomic_DNA"/>
</dbReference>
<dbReference type="EMBL" id="FORY01000017">
    <property type="protein sequence ID" value="SFJ97546.1"/>
    <property type="molecule type" value="Genomic_DNA"/>
</dbReference>
<name>A0A1I3VTD8_9RHOB</name>
<keyword evidence="1" id="KW-1133">Transmembrane helix</keyword>
<dbReference type="AlphaFoldDB" id="A0A1I3VTD8"/>
<proteinExistence type="predicted"/>
<sequence length="78" mass="8409">MNTDFLLVLGMVICLLAVPNAIKAYSESLSPKFATGMIVIGGVMFVAALILHPVGYSFADIPHAVLRVMVGIMDFLRK</sequence>
<evidence type="ECO:0000313" key="4">
    <source>
        <dbReference type="Proteomes" id="UP000183299"/>
    </source>
</evidence>
<dbReference type="RefSeq" id="WP_066602416.1">
    <property type="nucleotide sequence ID" value="NZ_FORY01000017.1"/>
</dbReference>
<evidence type="ECO:0000313" key="2">
    <source>
        <dbReference type="EMBL" id="MDO6456834.1"/>
    </source>
</evidence>
<reference evidence="2" key="2">
    <citation type="submission" date="2023-07" db="EMBL/GenBank/DDBJ databases">
        <title>Genome content predicts the carbon catabolic preferences of heterotrophic bacteria.</title>
        <authorList>
            <person name="Gralka M."/>
        </authorList>
    </citation>
    <scope>NUCLEOTIDE SEQUENCE</scope>
    <source>
        <strain evidence="2">I2M02</strain>
    </source>
</reference>
<dbReference type="Proteomes" id="UP000183299">
    <property type="component" value="Unassembled WGS sequence"/>
</dbReference>
<dbReference type="OrthoDB" id="7875801at2"/>
<accession>A0A1I3VTD8</accession>
<evidence type="ECO:0000313" key="3">
    <source>
        <dbReference type="EMBL" id="SFJ97546.1"/>
    </source>
</evidence>
<keyword evidence="1" id="KW-0472">Membrane</keyword>